<dbReference type="Gramene" id="OB03G48360.1">
    <property type="protein sequence ID" value="OB03G48360.1"/>
    <property type="gene ID" value="OB03G48360"/>
</dbReference>
<name>J3LUW0_ORYBR</name>
<feature type="signal peptide" evidence="2">
    <location>
        <begin position="1"/>
        <end position="16"/>
    </location>
</feature>
<evidence type="ECO:0000313" key="3">
    <source>
        <dbReference type="EnsemblPlants" id="OB03G48360.1"/>
    </source>
</evidence>
<keyword evidence="1" id="KW-0812">Transmembrane</keyword>
<feature type="chain" id="PRO_5003773028" evidence="2">
    <location>
        <begin position="17"/>
        <end position="95"/>
    </location>
</feature>
<keyword evidence="4" id="KW-1185">Reference proteome</keyword>
<reference evidence="3" key="2">
    <citation type="submission" date="2013-04" db="UniProtKB">
        <authorList>
            <consortium name="EnsemblPlants"/>
        </authorList>
    </citation>
    <scope>IDENTIFICATION</scope>
</reference>
<dbReference type="Proteomes" id="UP000006038">
    <property type="component" value="Chromosome 3"/>
</dbReference>
<evidence type="ECO:0000313" key="4">
    <source>
        <dbReference type="Proteomes" id="UP000006038"/>
    </source>
</evidence>
<sequence length="95" mass="10646">MIAIALFYLLFSIAFCGRNNLDAVYGLFVFGQFIVTLALLALIVFGYVAVHRGGWLSARLANPSYWARTAACLRHRDVCYLNKNHDNHGISPIEL</sequence>
<protein>
    <submittedName>
        <fullName evidence="3">Uncharacterized protein</fullName>
    </submittedName>
</protein>
<proteinExistence type="predicted"/>
<dbReference type="EnsemblPlants" id="OB03G48360.1">
    <property type="protein sequence ID" value="OB03G48360.1"/>
    <property type="gene ID" value="OB03G48360"/>
</dbReference>
<dbReference type="AlphaFoldDB" id="J3LUW0"/>
<accession>J3LUW0</accession>
<keyword evidence="1" id="KW-1133">Transmembrane helix</keyword>
<keyword evidence="2" id="KW-0732">Signal</keyword>
<reference evidence="3" key="1">
    <citation type="journal article" date="2013" name="Nat. Commun.">
        <title>Whole-genome sequencing of Oryza brachyantha reveals mechanisms underlying Oryza genome evolution.</title>
        <authorList>
            <person name="Chen J."/>
            <person name="Huang Q."/>
            <person name="Gao D."/>
            <person name="Wang J."/>
            <person name="Lang Y."/>
            <person name="Liu T."/>
            <person name="Li B."/>
            <person name="Bai Z."/>
            <person name="Luis Goicoechea J."/>
            <person name="Liang C."/>
            <person name="Chen C."/>
            <person name="Zhang W."/>
            <person name="Sun S."/>
            <person name="Liao Y."/>
            <person name="Zhang X."/>
            <person name="Yang L."/>
            <person name="Song C."/>
            <person name="Wang M."/>
            <person name="Shi J."/>
            <person name="Liu G."/>
            <person name="Liu J."/>
            <person name="Zhou H."/>
            <person name="Zhou W."/>
            <person name="Yu Q."/>
            <person name="An N."/>
            <person name="Chen Y."/>
            <person name="Cai Q."/>
            <person name="Wang B."/>
            <person name="Liu B."/>
            <person name="Min J."/>
            <person name="Huang Y."/>
            <person name="Wu H."/>
            <person name="Li Z."/>
            <person name="Zhang Y."/>
            <person name="Yin Y."/>
            <person name="Song W."/>
            <person name="Jiang J."/>
            <person name="Jackson S.A."/>
            <person name="Wing R.A."/>
            <person name="Wang J."/>
            <person name="Chen M."/>
        </authorList>
    </citation>
    <scope>NUCLEOTIDE SEQUENCE [LARGE SCALE GENOMIC DNA]</scope>
    <source>
        <strain evidence="3">cv. IRGC 101232</strain>
    </source>
</reference>
<organism evidence="3">
    <name type="scientific">Oryza brachyantha</name>
    <name type="common">malo sina</name>
    <dbReference type="NCBI Taxonomy" id="4533"/>
    <lineage>
        <taxon>Eukaryota</taxon>
        <taxon>Viridiplantae</taxon>
        <taxon>Streptophyta</taxon>
        <taxon>Embryophyta</taxon>
        <taxon>Tracheophyta</taxon>
        <taxon>Spermatophyta</taxon>
        <taxon>Magnoliopsida</taxon>
        <taxon>Liliopsida</taxon>
        <taxon>Poales</taxon>
        <taxon>Poaceae</taxon>
        <taxon>BOP clade</taxon>
        <taxon>Oryzoideae</taxon>
        <taxon>Oryzeae</taxon>
        <taxon>Oryzinae</taxon>
        <taxon>Oryza</taxon>
    </lineage>
</organism>
<keyword evidence="1" id="KW-0472">Membrane</keyword>
<feature type="transmembrane region" description="Helical" evidence="1">
    <location>
        <begin position="26"/>
        <end position="50"/>
    </location>
</feature>
<dbReference type="HOGENOM" id="CLU_2376210_0_0_1"/>
<evidence type="ECO:0000256" key="2">
    <source>
        <dbReference type="SAM" id="SignalP"/>
    </source>
</evidence>
<evidence type="ECO:0000256" key="1">
    <source>
        <dbReference type="SAM" id="Phobius"/>
    </source>
</evidence>